<dbReference type="SUPFAM" id="SSF56112">
    <property type="entry name" value="Protein kinase-like (PK-like)"/>
    <property type="match status" value="1"/>
</dbReference>
<dbReference type="InterPro" id="IPR011009">
    <property type="entry name" value="Kinase-like_dom_sf"/>
</dbReference>
<sequence length="366" mass="42702">MGCCAPGRKGLSAGLPKTHPERASPSGASGHRFLLARPRYPGKFPGIALGDPERKTPLPMNLEALRERLRSWWGLVVQRIEPLPGDGSARTFLRLHLQDRESLILILPQPGDFGLREARSYFLLGRFLWSHGIPVPEILAYQEPEGVLLVEDLGKVRLWEHPERNHFYPQALEILVALQELAPWFPKEAILETPFYDARLIWEREILYFETWYLQRYRGRRWLPEERARWQAFLNEALFHFTDTVVLHRDFQSRNLMIKGGRLYLIDFQAARLGPPSYDLASLLYDPYVEDLPRKRLLEIYLRLSGRDRETLFSEMHYTRVFRLLQALGAFVKLSCSGKPGFKEYIPRAEKRLWKVLSEDLKETLP</sequence>
<proteinExistence type="predicted"/>
<accession>A0A6H1WU44</accession>
<keyword evidence="4" id="KW-1185">Reference proteome</keyword>
<dbReference type="Gene3D" id="3.90.1200.10">
    <property type="match status" value="1"/>
</dbReference>
<dbReference type="KEGG" id="tmai:FVE67_07915"/>
<dbReference type="AlphaFoldDB" id="A0A6H1WU44"/>
<name>A0A6H1WU44_9BACT</name>
<dbReference type="Pfam" id="PF01636">
    <property type="entry name" value="APH"/>
    <property type="match status" value="1"/>
</dbReference>
<organism evidence="3 4">
    <name type="scientific">Thermosulfurimonas marina</name>
    <dbReference type="NCBI Taxonomy" id="2047767"/>
    <lineage>
        <taxon>Bacteria</taxon>
        <taxon>Pseudomonadati</taxon>
        <taxon>Thermodesulfobacteriota</taxon>
        <taxon>Thermodesulfobacteria</taxon>
        <taxon>Thermodesulfobacteriales</taxon>
        <taxon>Thermodesulfobacteriaceae</taxon>
        <taxon>Thermosulfurimonas</taxon>
    </lineage>
</organism>
<feature type="domain" description="Aminoglycoside phosphotransferase" evidence="2">
    <location>
        <begin position="80"/>
        <end position="308"/>
    </location>
</feature>
<evidence type="ECO:0000259" key="2">
    <source>
        <dbReference type="Pfam" id="PF01636"/>
    </source>
</evidence>
<evidence type="ECO:0000313" key="4">
    <source>
        <dbReference type="Proteomes" id="UP000501253"/>
    </source>
</evidence>
<dbReference type="InterPro" id="IPR002575">
    <property type="entry name" value="Aminoglycoside_PTrfase"/>
</dbReference>
<keyword evidence="3" id="KW-0808">Transferase</keyword>
<evidence type="ECO:0000313" key="3">
    <source>
        <dbReference type="EMBL" id="QJA06722.1"/>
    </source>
</evidence>
<dbReference type="PANTHER" id="PTHR21310">
    <property type="entry name" value="AMINOGLYCOSIDE PHOSPHOTRANSFERASE-RELATED-RELATED"/>
    <property type="match status" value="1"/>
</dbReference>
<feature type="region of interest" description="Disordered" evidence="1">
    <location>
        <begin position="1"/>
        <end position="29"/>
    </location>
</feature>
<reference evidence="3 4" key="1">
    <citation type="submission" date="2019-08" db="EMBL/GenBank/DDBJ databases">
        <title>Complete genome sequence of Thermosulfurimonas marina SU872T, an anaerobic thermophilic chemolithoautotrophic bacterium isolated from a shallow marine hydrothermal vent.</title>
        <authorList>
            <person name="Allioux M."/>
            <person name="Jebbar M."/>
            <person name="Slobodkina G."/>
            <person name="Slobodkin A."/>
            <person name="Moalic Y."/>
            <person name="Frolova A."/>
            <person name="Shao Z."/>
            <person name="Alain K."/>
        </authorList>
    </citation>
    <scope>NUCLEOTIDE SEQUENCE [LARGE SCALE GENOMIC DNA]</scope>
    <source>
        <strain evidence="3 4">SU872</strain>
    </source>
</reference>
<evidence type="ECO:0000256" key="1">
    <source>
        <dbReference type="SAM" id="MobiDB-lite"/>
    </source>
</evidence>
<gene>
    <name evidence="3" type="ORF">FVE67_07915</name>
</gene>
<dbReference type="Gene3D" id="3.30.200.20">
    <property type="entry name" value="Phosphorylase Kinase, domain 1"/>
    <property type="match status" value="1"/>
</dbReference>
<dbReference type="GO" id="GO:0016740">
    <property type="term" value="F:transferase activity"/>
    <property type="evidence" value="ECO:0007669"/>
    <property type="project" value="UniProtKB-KW"/>
</dbReference>
<dbReference type="Proteomes" id="UP000501253">
    <property type="component" value="Chromosome"/>
</dbReference>
<dbReference type="InterPro" id="IPR051678">
    <property type="entry name" value="AGP_Transferase"/>
</dbReference>
<protein>
    <submittedName>
        <fullName evidence="3">Phosphotransferase</fullName>
    </submittedName>
</protein>
<dbReference type="EMBL" id="CP042909">
    <property type="protein sequence ID" value="QJA06722.1"/>
    <property type="molecule type" value="Genomic_DNA"/>
</dbReference>